<name>A0A7E5W0X0_TRINI</name>
<accession>A0A7E5W0X0</accession>
<dbReference type="GO" id="GO:0003824">
    <property type="term" value="F:catalytic activity"/>
    <property type="evidence" value="ECO:0007669"/>
    <property type="project" value="InterPro"/>
</dbReference>
<sequence length="258" mass="28752">MAGRRRHRFLQVNINHCRAAQDLLVQTFAEWLMDVAVVAEPYSVPGSWLGDDNGSVALLTRSSTDSPPLSLLERGQGYVAAAWGDIALIGVYFSPNRPLADFESFLEVLARVADRVAQSWVLVVGDFNAKSVLWGSRTTDARGREVETWSISTGLSLLNRGSVQTCVRRQGGSIVDLAFASPSLAACVVDWRVELVETLSDHRYVRSRAPRRLVRVGPISRAGRYPAWTAWLQRKRPLFRIGCRLQLTTGMWTPQRSN</sequence>
<dbReference type="CDD" id="cd09077">
    <property type="entry name" value="R1-I-EN"/>
    <property type="match status" value="1"/>
</dbReference>
<evidence type="ECO:0000313" key="3">
    <source>
        <dbReference type="RefSeq" id="XP_026733956.1"/>
    </source>
</evidence>
<protein>
    <submittedName>
        <fullName evidence="3">Uncharacterized protein LOC113498217</fullName>
    </submittedName>
</protein>
<dbReference type="Proteomes" id="UP000322000">
    <property type="component" value="Chromosome 10"/>
</dbReference>
<gene>
    <name evidence="3" type="primary">LOC113498217</name>
</gene>
<reference evidence="3" key="1">
    <citation type="submission" date="2025-08" db="UniProtKB">
        <authorList>
            <consortium name="RefSeq"/>
        </authorList>
    </citation>
    <scope>IDENTIFICATION</scope>
</reference>
<dbReference type="Pfam" id="PF14529">
    <property type="entry name" value="Exo_endo_phos_2"/>
    <property type="match status" value="1"/>
</dbReference>
<proteinExistence type="predicted"/>
<dbReference type="RefSeq" id="XP_026733956.1">
    <property type="nucleotide sequence ID" value="XM_026878155.1"/>
</dbReference>
<keyword evidence="2" id="KW-1185">Reference proteome</keyword>
<dbReference type="OrthoDB" id="415822at2759"/>
<dbReference type="KEGG" id="tnl:113498217"/>
<dbReference type="Gene3D" id="3.60.10.10">
    <property type="entry name" value="Endonuclease/exonuclease/phosphatase"/>
    <property type="match status" value="1"/>
</dbReference>
<dbReference type="GeneID" id="113498217"/>
<evidence type="ECO:0000259" key="1">
    <source>
        <dbReference type="Pfam" id="PF14529"/>
    </source>
</evidence>
<dbReference type="InterPro" id="IPR005135">
    <property type="entry name" value="Endo/exonuclease/phosphatase"/>
</dbReference>
<dbReference type="PANTHER" id="PTHR33273">
    <property type="entry name" value="DOMAIN-CONTAINING PROTEIN, PUTATIVE-RELATED"/>
    <property type="match status" value="1"/>
</dbReference>
<dbReference type="InterPro" id="IPR036691">
    <property type="entry name" value="Endo/exonu/phosph_ase_sf"/>
</dbReference>
<dbReference type="InParanoid" id="A0A7E5W0X0"/>
<dbReference type="AlphaFoldDB" id="A0A7E5W0X0"/>
<organism evidence="2 3">
    <name type="scientific">Trichoplusia ni</name>
    <name type="common">Cabbage looper</name>
    <dbReference type="NCBI Taxonomy" id="7111"/>
    <lineage>
        <taxon>Eukaryota</taxon>
        <taxon>Metazoa</taxon>
        <taxon>Ecdysozoa</taxon>
        <taxon>Arthropoda</taxon>
        <taxon>Hexapoda</taxon>
        <taxon>Insecta</taxon>
        <taxon>Pterygota</taxon>
        <taxon>Neoptera</taxon>
        <taxon>Endopterygota</taxon>
        <taxon>Lepidoptera</taxon>
        <taxon>Glossata</taxon>
        <taxon>Ditrysia</taxon>
        <taxon>Noctuoidea</taxon>
        <taxon>Noctuidae</taxon>
        <taxon>Plusiinae</taxon>
        <taxon>Trichoplusia</taxon>
    </lineage>
</organism>
<feature type="domain" description="Endonuclease/exonuclease/phosphatase" evidence="1">
    <location>
        <begin position="88"/>
        <end position="205"/>
    </location>
</feature>
<dbReference type="SUPFAM" id="SSF56219">
    <property type="entry name" value="DNase I-like"/>
    <property type="match status" value="1"/>
</dbReference>
<evidence type="ECO:0000313" key="2">
    <source>
        <dbReference type="Proteomes" id="UP000322000"/>
    </source>
</evidence>
<dbReference type="PANTHER" id="PTHR33273:SF4">
    <property type="entry name" value="ENDONUCLEASE_EXONUCLEASE_PHOSPHATASE DOMAIN-CONTAINING PROTEIN"/>
    <property type="match status" value="1"/>
</dbReference>